<dbReference type="Gene3D" id="1.20.1500.10">
    <property type="entry name" value="YheA/YmcA-like"/>
    <property type="match status" value="1"/>
</dbReference>
<dbReference type="AlphaFoldDB" id="A0A942UVX1"/>
<name>A0A942UVX1_9FIRM</name>
<comment type="caution">
    <text evidence="1">The sequence shown here is derived from an EMBL/GenBank/DDBJ whole genome shotgun (WGS) entry which is preliminary data.</text>
</comment>
<dbReference type="RefSeq" id="WP_203367931.1">
    <property type="nucleotide sequence ID" value="NZ_WSFT01000053.1"/>
</dbReference>
<gene>
    <name evidence="1" type="ORF">GOQ27_16265</name>
</gene>
<organism evidence="1 2">
    <name type="scientific">Anaeromonas frigoriresistens</name>
    <dbReference type="NCBI Taxonomy" id="2683708"/>
    <lineage>
        <taxon>Bacteria</taxon>
        <taxon>Bacillati</taxon>
        <taxon>Bacillota</taxon>
        <taxon>Tissierellia</taxon>
        <taxon>Tissierellales</taxon>
        <taxon>Thermohalobacteraceae</taxon>
        <taxon>Anaeromonas</taxon>
    </lineage>
</organism>
<dbReference type="Pfam" id="PF06133">
    <property type="entry name" value="Com_YlbF"/>
    <property type="match status" value="1"/>
</dbReference>
<dbReference type="EMBL" id="WSFT01000053">
    <property type="protein sequence ID" value="MBS4540033.1"/>
    <property type="molecule type" value="Genomic_DNA"/>
</dbReference>
<dbReference type="InterPro" id="IPR023378">
    <property type="entry name" value="YheA/YmcA-like_dom_sf"/>
</dbReference>
<dbReference type="SUPFAM" id="SSF158622">
    <property type="entry name" value="YheA/YmcA-like"/>
    <property type="match status" value="1"/>
</dbReference>
<evidence type="ECO:0000313" key="1">
    <source>
        <dbReference type="EMBL" id="MBS4540033.1"/>
    </source>
</evidence>
<accession>A0A942UVX1</accession>
<protein>
    <submittedName>
        <fullName evidence="1">YlbF family regulator</fullName>
    </submittedName>
</protein>
<keyword evidence="2" id="KW-1185">Reference proteome</keyword>
<sequence>MNIYDSAHNLANALKESDEYKEYIKLKEKVYSDPNSKKVFENFKSKVMEIQMAQMAGQELEEEKINDIKELEEAVMKHDTISDLFAAEMRFTQVMNDIYIILNDKLDIN</sequence>
<dbReference type="Proteomes" id="UP000724672">
    <property type="component" value="Unassembled WGS sequence"/>
</dbReference>
<reference evidence="1" key="1">
    <citation type="submission" date="2019-12" db="EMBL/GenBank/DDBJ databases">
        <title>Clostridiaceae gen. nov. sp. nov., isolated from sediment in Xinjiang, China.</title>
        <authorList>
            <person name="Zhang R."/>
        </authorList>
    </citation>
    <scope>NUCLEOTIDE SEQUENCE</scope>
    <source>
        <strain evidence="1">D2Q-11</strain>
    </source>
</reference>
<evidence type="ECO:0000313" key="2">
    <source>
        <dbReference type="Proteomes" id="UP000724672"/>
    </source>
</evidence>
<dbReference type="InterPro" id="IPR010368">
    <property type="entry name" value="Com_YlbF"/>
</dbReference>
<proteinExistence type="predicted"/>